<dbReference type="AlphaFoldDB" id="K2F9Y8"/>
<comment type="caution">
    <text evidence="1">The sequence shown here is derived from an EMBL/GenBank/DDBJ whole genome shotgun (WGS) entry which is preliminary data.</text>
</comment>
<protein>
    <recommendedName>
        <fullName evidence="2">Caib/baif family protein</fullName>
    </recommendedName>
</protein>
<evidence type="ECO:0000313" key="1">
    <source>
        <dbReference type="EMBL" id="EKE27951.1"/>
    </source>
</evidence>
<feature type="non-terminal residue" evidence="1">
    <location>
        <position position="1"/>
    </location>
</feature>
<gene>
    <name evidence="1" type="ORF">ACD_3C00122G0001</name>
</gene>
<sequence length="539" mass="63888">GSAGLGLKYLVPPPQLCPDCRQQKRLAFRNERFLYKRTCDATGKNMVSIYSPDKPYTIYSQDEWWSDRWNPLDYGQDFDFSRPFFEQFDELYHKVPIVSLITDFTKDENSAYTNFAWSNKNCYLIFDSDFNEDCMNLTSSTKNKNCIDCHSTHNSQICYQAVWVENCYKSFYINNSKDCSECYECDSCVWCKNCFWCVNLRNKEYHIFNKSFSKEDYKLEISKILSERKIDFNVSLDYPKKSMISLNSENVSWNYIYDSKNIENSYEIYNSENCKYCFGMHDLNNSYDVAGFWIGWLDKIYYSHVIGVWGSDILFSNIVVGDCRNVLYSNNIYNNSSNIFWCISLISKEYCILNKQYSKEEYEILVPKIIEHMKTTWEWWEFFPSSISPFGYNETVAMEYYPIERRDAINRVSTDGKPIFNWSTYENPLPQVSKSIPAKKLPQNISDIPDDILNWAIECEKTNKPFRIVKQELDFYRMNNLPIPTKHPDERHSDRMKLRNPRVLHDRNCDNCGAAMKTTYSAERKEKIYCEGCYERVVE</sequence>
<dbReference type="EMBL" id="AMFJ01000396">
    <property type="protein sequence ID" value="EKE27951.1"/>
    <property type="molecule type" value="Genomic_DNA"/>
</dbReference>
<name>K2F9Y8_9BACT</name>
<reference evidence="1" key="1">
    <citation type="journal article" date="2012" name="Science">
        <title>Fermentation, hydrogen, and sulfur metabolism in multiple uncultivated bacterial phyla.</title>
        <authorList>
            <person name="Wrighton K.C."/>
            <person name="Thomas B.C."/>
            <person name="Sharon I."/>
            <person name="Miller C.S."/>
            <person name="Castelle C.J."/>
            <person name="VerBerkmoes N.C."/>
            <person name="Wilkins M.J."/>
            <person name="Hettich R.L."/>
            <person name="Lipton M.S."/>
            <person name="Williams K.H."/>
            <person name="Long P.E."/>
            <person name="Banfield J.F."/>
        </authorList>
    </citation>
    <scope>NUCLEOTIDE SEQUENCE [LARGE SCALE GENOMIC DNA]</scope>
</reference>
<accession>K2F9Y8</accession>
<evidence type="ECO:0008006" key="2">
    <source>
        <dbReference type="Google" id="ProtNLM"/>
    </source>
</evidence>
<organism evidence="1">
    <name type="scientific">uncultured bacterium</name>
    <name type="common">gcode 4</name>
    <dbReference type="NCBI Taxonomy" id="1234023"/>
    <lineage>
        <taxon>Bacteria</taxon>
        <taxon>environmental samples</taxon>
    </lineage>
</organism>
<proteinExistence type="predicted"/>